<keyword evidence="1" id="KW-0812">Transmembrane</keyword>
<dbReference type="RefSeq" id="WP_228344386.1">
    <property type="nucleotide sequence ID" value="NZ_CP046056.1"/>
</dbReference>
<gene>
    <name evidence="2" type="ORF">GJQ55_07570</name>
</gene>
<keyword evidence="3" id="KW-1185">Reference proteome</keyword>
<feature type="transmembrane region" description="Helical" evidence="1">
    <location>
        <begin position="189"/>
        <end position="205"/>
    </location>
</feature>
<evidence type="ECO:0000313" key="3">
    <source>
        <dbReference type="Proteomes" id="UP000596074"/>
    </source>
</evidence>
<accession>A0A9X7YPT7</accession>
<dbReference type="Pfam" id="PF16357">
    <property type="entry name" value="PepSY_TM_like_2"/>
    <property type="match status" value="1"/>
</dbReference>
<dbReference type="Proteomes" id="UP000596074">
    <property type="component" value="Chromosome"/>
</dbReference>
<dbReference type="PANTHER" id="PTHR40115:SF1">
    <property type="entry name" value="INNER MEMBRANE PROTEIN WITH PEPSY TM HELIX"/>
    <property type="match status" value="1"/>
</dbReference>
<dbReference type="EMBL" id="CP046056">
    <property type="protein sequence ID" value="QQD24342.1"/>
    <property type="molecule type" value="Genomic_DNA"/>
</dbReference>
<name>A0A9X7YPT7_9GAMM</name>
<reference evidence="2 3" key="1">
    <citation type="submission" date="2019-11" db="EMBL/GenBank/DDBJ databases">
        <title>Venatorbacter sp. nov. a predator of Campylobacter and other Gram-negative bacteria.</title>
        <authorList>
            <person name="Saeedi A."/>
            <person name="Cummings N.J."/>
            <person name="Connerton I.F."/>
            <person name="Connerton P.L."/>
        </authorList>
    </citation>
    <scope>NUCLEOTIDE SEQUENCE [LARGE SCALE GENOMIC DNA]</scope>
    <source>
        <strain evidence="2">XL5</strain>
    </source>
</reference>
<organism evidence="2 3">
    <name type="scientific">Venatoribacter cucullus</name>
    <dbReference type="NCBI Taxonomy" id="2661630"/>
    <lineage>
        <taxon>Bacteria</taxon>
        <taxon>Pseudomonadati</taxon>
        <taxon>Pseudomonadota</taxon>
        <taxon>Gammaproteobacteria</taxon>
        <taxon>Oceanospirillales</taxon>
        <taxon>Oceanospirillaceae</taxon>
        <taxon>Venatoribacter</taxon>
    </lineage>
</organism>
<dbReference type="KEGG" id="vcw:GJQ55_07570"/>
<protein>
    <recommendedName>
        <fullName evidence="4">PepSY-associated TM helix</fullName>
    </recommendedName>
</protein>
<feature type="transmembrane region" description="Helical" evidence="1">
    <location>
        <begin position="21"/>
        <end position="43"/>
    </location>
</feature>
<evidence type="ECO:0008006" key="4">
    <source>
        <dbReference type="Google" id="ProtNLM"/>
    </source>
</evidence>
<keyword evidence="1" id="KW-0472">Membrane</keyword>
<dbReference type="InterPro" id="IPR032307">
    <property type="entry name" value="PepSY_TM-like_2"/>
</dbReference>
<proteinExistence type="predicted"/>
<sequence>MNTSSPARIFNRLSFGTLRQWHWVSSAVCLVGMVLFAFTGITLNHAGDIEAQPVTTTLEVELTEGLLKTLHSRSEGPLPLAVRQWLLQEHGINTPATAAEWDGSELYLGMPKPGGDAWLSIELDSGYLIYENTERGVISYLNDLHKGRNTGTAWSWFIDIFSVLCLVFSLSGLWLLVRYAQQRPGTWPMVALGVVIPLLIIILSVH</sequence>
<dbReference type="PANTHER" id="PTHR40115">
    <property type="entry name" value="INNER MEMBRANE PROTEIN WITH PEPSY TM HELIX"/>
    <property type="match status" value="1"/>
</dbReference>
<feature type="transmembrane region" description="Helical" evidence="1">
    <location>
        <begin position="153"/>
        <end position="177"/>
    </location>
</feature>
<evidence type="ECO:0000313" key="2">
    <source>
        <dbReference type="EMBL" id="QQD24342.1"/>
    </source>
</evidence>
<evidence type="ECO:0000256" key="1">
    <source>
        <dbReference type="SAM" id="Phobius"/>
    </source>
</evidence>
<keyword evidence="1" id="KW-1133">Transmembrane helix</keyword>
<dbReference type="AlphaFoldDB" id="A0A9X7YPT7"/>